<proteinExistence type="predicted"/>
<dbReference type="AlphaFoldDB" id="A0A2M7V773"/>
<gene>
    <name evidence="1" type="ORF">COX81_03235</name>
</gene>
<sequence>MKVSKKMASLLQKTEMSNVNTIQMTSWLLNTKFELKIRQIFSKILSEDLHFSDNSSYAPHKMQLLVLTEDI</sequence>
<evidence type="ECO:0000313" key="1">
    <source>
        <dbReference type="EMBL" id="PIZ94563.1"/>
    </source>
</evidence>
<evidence type="ECO:0000313" key="2">
    <source>
        <dbReference type="Proteomes" id="UP000228568"/>
    </source>
</evidence>
<reference evidence="2" key="1">
    <citation type="submission" date="2017-09" db="EMBL/GenBank/DDBJ databases">
        <title>Depth-based differentiation of microbial function through sediment-hosted aquifers and enrichment of novel symbionts in the deep terrestrial subsurface.</title>
        <authorList>
            <person name="Probst A.J."/>
            <person name="Ladd B."/>
            <person name="Jarett J.K."/>
            <person name="Geller-Mcgrath D.E."/>
            <person name="Sieber C.M.K."/>
            <person name="Emerson J.B."/>
            <person name="Anantharaman K."/>
            <person name="Thomas B.C."/>
            <person name="Malmstrom R."/>
            <person name="Stieglmeier M."/>
            <person name="Klingl A."/>
            <person name="Woyke T."/>
            <person name="Ryan C.M."/>
            <person name="Banfield J.F."/>
        </authorList>
    </citation>
    <scope>NUCLEOTIDE SEQUENCE [LARGE SCALE GENOMIC DNA]</scope>
</reference>
<protein>
    <submittedName>
        <fullName evidence="1">Uncharacterized protein</fullName>
    </submittedName>
</protein>
<comment type="caution">
    <text evidence="1">The sequence shown here is derived from an EMBL/GenBank/DDBJ whole genome shotgun (WGS) entry which is preliminary data.</text>
</comment>
<dbReference type="EMBL" id="PFPK01000039">
    <property type="protein sequence ID" value="PIZ94563.1"/>
    <property type="molecule type" value="Genomic_DNA"/>
</dbReference>
<name>A0A2M7V773_9BACT</name>
<organism evidence="1 2">
    <name type="scientific">Candidatus Magasanikbacteria bacterium CG_4_10_14_0_2_um_filter_37_12</name>
    <dbReference type="NCBI Taxonomy" id="1974637"/>
    <lineage>
        <taxon>Bacteria</taxon>
        <taxon>Candidatus Magasanikiibacteriota</taxon>
    </lineage>
</organism>
<dbReference type="Proteomes" id="UP000228568">
    <property type="component" value="Unassembled WGS sequence"/>
</dbReference>
<accession>A0A2M7V773</accession>